<dbReference type="AlphaFoldDB" id="A0A929L0W9"/>
<keyword evidence="3" id="KW-1185">Reference proteome</keyword>
<name>A0A929L0W9_9SPHI</name>
<protein>
    <recommendedName>
        <fullName evidence="4">MG2 domain-containing protein</fullName>
    </recommendedName>
</protein>
<reference evidence="2" key="1">
    <citation type="submission" date="2020-10" db="EMBL/GenBank/DDBJ databases">
        <title>Mucilaginibacter mali sp. nov., isolated from rhizosphere soil of apple orchard.</title>
        <authorList>
            <person name="Lee J.-S."/>
            <person name="Kim H.S."/>
            <person name="Kim J.-S."/>
        </authorList>
    </citation>
    <scope>NUCLEOTIDE SEQUENCE</scope>
    <source>
        <strain evidence="2">KCTC 22746</strain>
    </source>
</reference>
<dbReference type="Gene3D" id="2.60.40.1930">
    <property type="match status" value="1"/>
</dbReference>
<evidence type="ECO:0000313" key="2">
    <source>
        <dbReference type="EMBL" id="MBE9664093.1"/>
    </source>
</evidence>
<sequence>MNRPYHHIKKLTLLLCLTVVCSFKTKAQDLSTIKQGFDRYTQTIPHEKVFVHTDRRFYLAGEVIWFKTYTVDANTNAPADMSKVAYVEVLNDKNVPILQGKIELKYGTGNGSFYIPVTAGNGNYRLRAYTLWMKNFSPDLFFEKQLTIVNSLEIPEAPLKQPVLSYDIRFFPEGGQLVNGVNSTVGFKAVGSDGKGADVSGVILGQANDTVARFKSGKFGMGHFSFTPAADRSYKAIVKVANTTVTKDLSSVAANGYVMQVTDGKEQVQIKISSDAAADAEKPVYVLAHQGAAISLAQNIKLNADHSFTLQLDKSKLGDGVNHITLFNADQRPVAERLVFKRPSSLSVKASVQTQYGLRKRVNLDVSATTANDQPQVANMSLAVYRSDSFNGIPDADISSYLGLTSELKGHIESPGYYFANTDTATDAALDDLLLTQGWSRFTWNEALSNLKPTFRYLPEYNGHLITGNVTNSKGLPGRFALVYLAAVSKKVQLYGANAGTTGTLLFNAGNLYGPADLVLQTNPKLDTNTYKININNPFSEEYGADKLPPFYINKTSTALIESNSIGMQALNLYRPERLNTFSAVDSTTFYREKFSTFKLDNFVRFITLEEVLREFTTNANVAKRSGHFHVKVMDPQGYYIDEGKEDPLVLLDGVPVFDLDKAFKVDPLKLQKVDLINQKYFWGPIKTNGILSLTSYKGDHGAIPMDPKALVLDYEGLQQTREFYSPVYDTPEQQKSRLPDQRNLLYWSPNLNTGADGKAQVSFFTSDKAGKYIGVVQGLTAKGLAGSGVFTFDVVK</sequence>
<evidence type="ECO:0000256" key="1">
    <source>
        <dbReference type="SAM" id="SignalP"/>
    </source>
</evidence>
<evidence type="ECO:0000313" key="3">
    <source>
        <dbReference type="Proteomes" id="UP000622475"/>
    </source>
</evidence>
<gene>
    <name evidence="2" type="ORF">IRJ16_19585</name>
</gene>
<evidence type="ECO:0008006" key="4">
    <source>
        <dbReference type="Google" id="ProtNLM"/>
    </source>
</evidence>
<comment type="caution">
    <text evidence="2">The sequence shown here is derived from an EMBL/GenBank/DDBJ whole genome shotgun (WGS) entry which is preliminary data.</text>
</comment>
<feature type="chain" id="PRO_5037965447" description="MG2 domain-containing protein" evidence="1">
    <location>
        <begin position="28"/>
        <end position="797"/>
    </location>
</feature>
<keyword evidence="1" id="KW-0732">Signal</keyword>
<dbReference type="EMBL" id="JADFFL010000009">
    <property type="protein sequence ID" value="MBE9664093.1"/>
    <property type="molecule type" value="Genomic_DNA"/>
</dbReference>
<proteinExistence type="predicted"/>
<organism evidence="2 3">
    <name type="scientific">Mucilaginibacter myungsuensis</name>
    <dbReference type="NCBI Taxonomy" id="649104"/>
    <lineage>
        <taxon>Bacteria</taxon>
        <taxon>Pseudomonadati</taxon>
        <taxon>Bacteroidota</taxon>
        <taxon>Sphingobacteriia</taxon>
        <taxon>Sphingobacteriales</taxon>
        <taxon>Sphingobacteriaceae</taxon>
        <taxon>Mucilaginibacter</taxon>
    </lineage>
</organism>
<accession>A0A929L0W9</accession>
<dbReference type="RefSeq" id="WP_194113337.1">
    <property type="nucleotide sequence ID" value="NZ_JADFFL010000009.1"/>
</dbReference>
<dbReference type="Proteomes" id="UP000622475">
    <property type="component" value="Unassembled WGS sequence"/>
</dbReference>
<feature type="signal peptide" evidence="1">
    <location>
        <begin position="1"/>
        <end position="27"/>
    </location>
</feature>